<evidence type="ECO:0000313" key="7">
    <source>
        <dbReference type="Ensembl" id="ENSPTXP00000018551.1"/>
    </source>
</evidence>
<keyword evidence="1" id="KW-0479">Metal-binding</keyword>
<dbReference type="Pfam" id="PF00096">
    <property type="entry name" value="zf-C2H2"/>
    <property type="match status" value="2"/>
</dbReference>
<dbReference type="GO" id="GO:0000981">
    <property type="term" value="F:DNA-binding transcription factor activity, RNA polymerase II-specific"/>
    <property type="evidence" value="ECO:0007669"/>
    <property type="project" value="TreeGrafter"/>
</dbReference>
<dbReference type="GO" id="GO:0008270">
    <property type="term" value="F:zinc ion binding"/>
    <property type="evidence" value="ECO:0007669"/>
    <property type="project" value="UniProtKB-KW"/>
</dbReference>
<keyword evidence="4" id="KW-0862">Zinc</keyword>
<evidence type="ECO:0000256" key="3">
    <source>
        <dbReference type="ARBA" id="ARBA00022771"/>
    </source>
</evidence>
<dbReference type="Gene3D" id="3.30.160.60">
    <property type="entry name" value="Classic Zinc Finger"/>
    <property type="match status" value="4"/>
</dbReference>
<dbReference type="PANTHER" id="PTHR23226:SF379">
    <property type="entry name" value="C2H2-TYPE DOMAIN-CONTAINING PROTEIN"/>
    <property type="match status" value="1"/>
</dbReference>
<dbReference type="PANTHER" id="PTHR23226">
    <property type="entry name" value="ZINC FINGER AND SCAN DOMAIN-CONTAINING"/>
    <property type="match status" value="1"/>
</dbReference>
<sequence>MASRAGSAPWTLKRAAGRDHPVPCPDYQVNLHKCKFCGKCLRFKSLLVDHERMHRESRPYKCSQCSKSFLHKAILIKWAQKTPHQCQYCGKCLSTRIILADHEKLHTGERPYKCHKCTESFIRKPHLFRHLEIHLRELS</sequence>
<accession>A0A670ZBV9</accession>
<evidence type="ECO:0000256" key="5">
    <source>
        <dbReference type="PROSITE-ProRule" id="PRU00042"/>
    </source>
</evidence>
<dbReference type="InterPro" id="IPR013087">
    <property type="entry name" value="Znf_C2H2_type"/>
</dbReference>
<feature type="domain" description="C2H2-type" evidence="6">
    <location>
        <begin position="84"/>
        <end position="111"/>
    </location>
</feature>
<dbReference type="SMART" id="SM00355">
    <property type="entry name" value="ZnF_C2H2"/>
    <property type="match status" value="3"/>
</dbReference>
<dbReference type="GO" id="GO:0000978">
    <property type="term" value="F:RNA polymerase II cis-regulatory region sequence-specific DNA binding"/>
    <property type="evidence" value="ECO:0007669"/>
    <property type="project" value="TreeGrafter"/>
</dbReference>
<dbReference type="PROSITE" id="PS50157">
    <property type="entry name" value="ZINC_FINGER_C2H2_2"/>
    <property type="match status" value="3"/>
</dbReference>
<keyword evidence="8" id="KW-1185">Reference proteome</keyword>
<evidence type="ECO:0000313" key="8">
    <source>
        <dbReference type="Proteomes" id="UP000472273"/>
    </source>
</evidence>
<evidence type="ECO:0000256" key="4">
    <source>
        <dbReference type="ARBA" id="ARBA00022833"/>
    </source>
</evidence>
<feature type="domain" description="C2H2-type" evidence="6">
    <location>
        <begin position="112"/>
        <end position="139"/>
    </location>
</feature>
<dbReference type="SUPFAM" id="SSF57667">
    <property type="entry name" value="beta-beta-alpha zinc fingers"/>
    <property type="match status" value="2"/>
</dbReference>
<dbReference type="OMA" id="MHRESRP"/>
<keyword evidence="3 5" id="KW-0863">Zinc-finger</keyword>
<protein>
    <recommendedName>
        <fullName evidence="6">C2H2-type domain-containing protein</fullName>
    </recommendedName>
</protein>
<evidence type="ECO:0000259" key="6">
    <source>
        <dbReference type="PROSITE" id="PS50157"/>
    </source>
</evidence>
<dbReference type="InterPro" id="IPR036236">
    <property type="entry name" value="Znf_C2H2_sf"/>
</dbReference>
<organism evidence="7 8">
    <name type="scientific">Pseudonaja textilis</name>
    <name type="common">Eastern brown snake</name>
    <dbReference type="NCBI Taxonomy" id="8673"/>
    <lineage>
        <taxon>Eukaryota</taxon>
        <taxon>Metazoa</taxon>
        <taxon>Chordata</taxon>
        <taxon>Craniata</taxon>
        <taxon>Vertebrata</taxon>
        <taxon>Euteleostomi</taxon>
        <taxon>Lepidosauria</taxon>
        <taxon>Squamata</taxon>
        <taxon>Bifurcata</taxon>
        <taxon>Unidentata</taxon>
        <taxon>Episquamata</taxon>
        <taxon>Toxicofera</taxon>
        <taxon>Serpentes</taxon>
        <taxon>Colubroidea</taxon>
        <taxon>Elapidae</taxon>
        <taxon>Hydrophiinae</taxon>
        <taxon>Pseudonaja</taxon>
    </lineage>
</organism>
<reference evidence="7" key="2">
    <citation type="submission" date="2025-09" db="UniProtKB">
        <authorList>
            <consortium name="Ensembl"/>
        </authorList>
    </citation>
    <scope>IDENTIFICATION</scope>
</reference>
<reference evidence="7" key="1">
    <citation type="submission" date="2025-08" db="UniProtKB">
        <authorList>
            <consortium name="Ensembl"/>
        </authorList>
    </citation>
    <scope>IDENTIFICATION</scope>
</reference>
<dbReference type="AlphaFoldDB" id="A0A670ZBV9"/>
<dbReference type="GeneTree" id="ENSGT00940000163387"/>
<feature type="domain" description="C2H2-type" evidence="6">
    <location>
        <begin position="32"/>
        <end position="59"/>
    </location>
</feature>
<dbReference type="PROSITE" id="PS00028">
    <property type="entry name" value="ZINC_FINGER_C2H2_1"/>
    <property type="match status" value="3"/>
</dbReference>
<name>A0A670ZBV9_PSETE</name>
<dbReference type="Ensembl" id="ENSPTXT00000019112.1">
    <property type="protein sequence ID" value="ENSPTXP00000018551.1"/>
    <property type="gene ID" value="ENSPTXG00000012793.1"/>
</dbReference>
<evidence type="ECO:0000256" key="1">
    <source>
        <dbReference type="ARBA" id="ARBA00022723"/>
    </source>
</evidence>
<dbReference type="Proteomes" id="UP000472273">
    <property type="component" value="Unplaced"/>
</dbReference>
<keyword evidence="2" id="KW-0677">Repeat</keyword>
<proteinExistence type="predicted"/>
<dbReference type="FunFam" id="3.30.160.60:FF:000358">
    <property type="entry name" value="zinc finger protein 24"/>
    <property type="match status" value="1"/>
</dbReference>
<evidence type="ECO:0000256" key="2">
    <source>
        <dbReference type="ARBA" id="ARBA00022737"/>
    </source>
</evidence>